<protein>
    <submittedName>
        <fullName evidence="5">GntR family transcriptional regulator</fullName>
    </submittedName>
</protein>
<dbReference type="GO" id="GO:0043565">
    <property type="term" value="F:sequence-specific DNA binding"/>
    <property type="evidence" value="ECO:0007669"/>
    <property type="project" value="InterPro"/>
</dbReference>
<sequence length="216" mass="23830">MSSDRKISQSSGEAAYAALMAALRDGTYAPGERLREEEVGERLGLSRTPVREALRRLEAHGVVEHRPRLGAVIRSLGHTETVELYEMRIVLERTAAEMAARHGAEAEFDTLGELNDSIEDQRDNPSIGSAINQDFHRCLYLAGRNRFLLDAARAITNSLLLLGPTTYSDPERVDVVVAEHRMIVDALRTRDAKAAGEAAEAHLQNSLRYRLKGLGA</sequence>
<reference evidence="5 6" key="1">
    <citation type="journal article" date="2015" name="Antonie Van Leeuwenhoek">
        <title>Oricola cellulosilytica gen. nov., sp. nov., a cellulose-degrading bacterium of the family Phyllobacteriaceae isolated from surface seashore water, and emended descriptions of Mesorhizobium loti and Phyllobacterium myrsinacearum.</title>
        <authorList>
            <person name="Hameed A."/>
            <person name="Shahina M."/>
            <person name="Lai W.A."/>
            <person name="Lin S.Y."/>
            <person name="Young L.S."/>
            <person name="Liu Y.C."/>
            <person name="Hsu Y.H."/>
            <person name="Young C.C."/>
        </authorList>
    </citation>
    <scope>NUCLEOTIDE SEQUENCE [LARGE SCALE GENOMIC DNA]</scope>
    <source>
        <strain evidence="5 6">KCTC 52183</strain>
    </source>
</reference>
<feature type="domain" description="HTH gntR-type" evidence="4">
    <location>
        <begin position="9"/>
        <end position="76"/>
    </location>
</feature>
<dbReference type="OrthoDB" id="9788098at2"/>
<dbReference type="SUPFAM" id="SSF48008">
    <property type="entry name" value="GntR ligand-binding domain-like"/>
    <property type="match status" value="1"/>
</dbReference>
<evidence type="ECO:0000259" key="4">
    <source>
        <dbReference type="PROSITE" id="PS50949"/>
    </source>
</evidence>
<accession>A0A4R0PDI3</accession>
<dbReference type="Gene3D" id="1.20.120.530">
    <property type="entry name" value="GntR ligand-binding domain-like"/>
    <property type="match status" value="1"/>
</dbReference>
<dbReference type="InterPro" id="IPR000524">
    <property type="entry name" value="Tscrpt_reg_HTH_GntR"/>
</dbReference>
<keyword evidence="1" id="KW-0805">Transcription regulation</keyword>
<dbReference type="PRINTS" id="PR00035">
    <property type="entry name" value="HTHGNTR"/>
</dbReference>
<dbReference type="InterPro" id="IPR000485">
    <property type="entry name" value="AsnC-type_HTH_dom"/>
</dbReference>
<comment type="caution">
    <text evidence="5">The sequence shown here is derived from an EMBL/GenBank/DDBJ whole genome shotgun (WGS) entry which is preliminary data.</text>
</comment>
<dbReference type="SMART" id="SM00345">
    <property type="entry name" value="HTH_GNTR"/>
    <property type="match status" value="1"/>
</dbReference>
<keyword evidence="6" id="KW-1185">Reference proteome</keyword>
<dbReference type="SUPFAM" id="SSF46785">
    <property type="entry name" value="Winged helix' DNA-binding domain"/>
    <property type="match status" value="1"/>
</dbReference>
<dbReference type="AlphaFoldDB" id="A0A4R0PDI3"/>
<organism evidence="5 6">
    <name type="scientific">Oricola cellulosilytica</name>
    <dbReference type="NCBI Taxonomy" id="1429082"/>
    <lineage>
        <taxon>Bacteria</taxon>
        <taxon>Pseudomonadati</taxon>
        <taxon>Pseudomonadota</taxon>
        <taxon>Alphaproteobacteria</taxon>
        <taxon>Hyphomicrobiales</taxon>
        <taxon>Ahrensiaceae</taxon>
        <taxon>Oricola</taxon>
    </lineage>
</organism>
<dbReference type="Pfam" id="PF00392">
    <property type="entry name" value="GntR"/>
    <property type="match status" value="1"/>
</dbReference>
<dbReference type="GO" id="GO:0003700">
    <property type="term" value="F:DNA-binding transcription factor activity"/>
    <property type="evidence" value="ECO:0007669"/>
    <property type="project" value="InterPro"/>
</dbReference>
<dbReference type="PANTHER" id="PTHR43537">
    <property type="entry name" value="TRANSCRIPTIONAL REGULATOR, GNTR FAMILY"/>
    <property type="match status" value="1"/>
</dbReference>
<gene>
    <name evidence="5" type="ORF">E0D97_12475</name>
</gene>
<dbReference type="EMBL" id="SJST01000005">
    <property type="protein sequence ID" value="TCD13306.1"/>
    <property type="molecule type" value="Genomic_DNA"/>
</dbReference>
<dbReference type="RefSeq" id="WP_131569417.1">
    <property type="nucleotide sequence ID" value="NZ_JAINFK010000006.1"/>
</dbReference>
<dbReference type="PROSITE" id="PS50949">
    <property type="entry name" value="HTH_GNTR"/>
    <property type="match status" value="1"/>
</dbReference>
<dbReference type="CDD" id="cd07377">
    <property type="entry name" value="WHTH_GntR"/>
    <property type="match status" value="1"/>
</dbReference>
<keyword evidence="3" id="KW-0804">Transcription</keyword>
<dbReference type="SMART" id="SM00895">
    <property type="entry name" value="FCD"/>
    <property type="match status" value="1"/>
</dbReference>
<dbReference type="Proteomes" id="UP000291301">
    <property type="component" value="Unassembled WGS sequence"/>
</dbReference>
<dbReference type="PANTHER" id="PTHR43537:SF49">
    <property type="entry name" value="TRANSCRIPTIONAL REGULATORY PROTEIN"/>
    <property type="match status" value="1"/>
</dbReference>
<dbReference type="Gene3D" id="1.10.10.10">
    <property type="entry name" value="Winged helix-like DNA-binding domain superfamily/Winged helix DNA-binding domain"/>
    <property type="match status" value="1"/>
</dbReference>
<evidence type="ECO:0000256" key="1">
    <source>
        <dbReference type="ARBA" id="ARBA00023015"/>
    </source>
</evidence>
<proteinExistence type="predicted"/>
<name>A0A4R0PDI3_9HYPH</name>
<dbReference type="InterPro" id="IPR036390">
    <property type="entry name" value="WH_DNA-bd_sf"/>
</dbReference>
<evidence type="ECO:0000256" key="3">
    <source>
        <dbReference type="ARBA" id="ARBA00023163"/>
    </source>
</evidence>
<dbReference type="Pfam" id="PF07729">
    <property type="entry name" value="FCD"/>
    <property type="match status" value="1"/>
</dbReference>
<evidence type="ECO:0000313" key="5">
    <source>
        <dbReference type="EMBL" id="TCD13306.1"/>
    </source>
</evidence>
<dbReference type="InterPro" id="IPR011711">
    <property type="entry name" value="GntR_C"/>
</dbReference>
<dbReference type="InterPro" id="IPR036388">
    <property type="entry name" value="WH-like_DNA-bd_sf"/>
</dbReference>
<keyword evidence="2" id="KW-0238">DNA-binding</keyword>
<dbReference type="PRINTS" id="PR00033">
    <property type="entry name" value="HTHASNC"/>
</dbReference>
<dbReference type="InterPro" id="IPR008920">
    <property type="entry name" value="TF_FadR/GntR_C"/>
</dbReference>
<evidence type="ECO:0000256" key="2">
    <source>
        <dbReference type="ARBA" id="ARBA00023125"/>
    </source>
</evidence>
<evidence type="ECO:0000313" key="6">
    <source>
        <dbReference type="Proteomes" id="UP000291301"/>
    </source>
</evidence>